<gene>
    <name evidence="8" type="primary">bioD</name>
    <name evidence="9" type="ORF">SAMN04488540_12436</name>
</gene>
<evidence type="ECO:0000256" key="7">
    <source>
        <dbReference type="ARBA" id="ARBA00022842"/>
    </source>
</evidence>
<accession>A0A1G9ANC5</accession>
<proteinExistence type="inferred from homology"/>
<keyword evidence="5 8" id="KW-0093">Biotin biosynthesis</keyword>
<dbReference type="OrthoDB" id="9802097at2"/>
<evidence type="ECO:0000256" key="6">
    <source>
        <dbReference type="ARBA" id="ARBA00022840"/>
    </source>
</evidence>
<keyword evidence="10" id="KW-1185">Reference proteome</keyword>
<keyword evidence="3 8" id="KW-0479">Metal-binding</keyword>
<dbReference type="InterPro" id="IPR004472">
    <property type="entry name" value="DTB_synth_BioD"/>
</dbReference>
<dbReference type="NCBIfam" id="TIGR00347">
    <property type="entry name" value="bioD"/>
    <property type="match status" value="1"/>
</dbReference>
<keyword evidence="2 8" id="KW-0436">Ligase</keyword>
<feature type="binding site" evidence="8">
    <location>
        <position position="211"/>
    </location>
    <ligand>
        <name>ATP</name>
        <dbReference type="ChEBI" id="CHEBI:30616"/>
    </ligand>
</feature>
<protein>
    <recommendedName>
        <fullName evidence="8">ATP-dependent dethiobiotin synthetase BioD</fullName>
        <ecNumber evidence="8">6.3.3.3</ecNumber>
    </recommendedName>
    <alternativeName>
        <fullName evidence="8">DTB synthetase</fullName>
        <shortName evidence="8">DTBS</shortName>
    </alternativeName>
    <alternativeName>
        <fullName evidence="8">Dethiobiotin synthase</fullName>
    </alternativeName>
</protein>
<name>A0A1G9ANC5_9GAMM</name>
<dbReference type="Pfam" id="PF13500">
    <property type="entry name" value="AAA_26"/>
    <property type="match status" value="1"/>
</dbReference>
<evidence type="ECO:0000256" key="3">
    <source>
        <dbReference type="ARBA" id="ARBA00022723"/>
    </source>
</evidence>
<evidence type="ECO:0000256" key="2">
    <source>
        <dbReference type="ARBA" id="ARBA00022598"/>
    </source>
</evidence>
<feature type="active site" evidence="8">
    <location>
        <position position="38"/>
    </location>
</feature>
<organism evidence="9 10">
    <name type="scientific">Ferrimonas sediminum</name>
    <dbReference type="NCBI Taxonomy" id="718193"/>
    <lineage>
        <taxon>Bacteria</taxon>
        <taxon>Pseudomonadati</taxon>
        <taxon>Pseudomonadota</taxon>
        <taxon>Gammaproteobacteria</taxon>
        <taxon>Alteromonadales</taxon>
        <taxon>Ferrimonadaceae</taxon>
        <taxon>Ferrimonas</taxon>
    </lineage>
</organism>
<dbReference type="FunFam" id="3.40.50.300:FF:000292">
    <property type="entry name" value="ATP-dependent dethiobiotin synthetase BioD"/>
    <property type="match status" value="1"/>
</dbReference>
<dbReference type="EC" id="6.3.3.3" evidence="8"/>
<feature type="binding site" evidence="8">
    <location>
        <position position="55"/>
    </location>
    <ligand>
        <name>Mg(2+)</name>
        <dbReference type="ChEBI" id="CHEBI:18420"/>
    </ligand>
</feature>
<evidence type="ECO:0000313" key="9">
    <source>
        <dbReference type="EMBL" id="SDK28777.1"/>
    </source>
</evidence>
<keyword evidence="1 8" id="KW-0963">Cytoplasm</keyword>
<dbReference type="GO" id="GO:0005829">
    <property type="term" value="C:cytosol"/>
    <property type="evidence" value="ECO:0007669"/>
    <property type="project" value="TreeGrafter"/>
</dbReference>
<dbReference type="EMBL" id="FNEM01000024">
    <property type="protein sequence ID" value="SDK28777.1"/>
    <property type="molecule type" value="Genomic_DNA"/>
</dbReference>
<dbReference type="PANTHER" id="PTHR43210:SF5">
    <property type="entry name" value="DETHIOBIOTIN SYNTHETASE"/>
    <property type="match status" value="1"/>
</dbReference>
<feature type="binding site" evidence="8">
    <location>
        <begin position="13"/>
        <end position="18"/>
    </location>
    <ligand>
        <name>ATP</name>
        <dbReference type="ChEBI" id="CHEBI:30616"/>
    </ligand>
</feature>
<comment type="similarity">
    <text evidence="8">Belongs to the dethiobiotin synthetase family.</text>
</comment>
<dbReference type="PANTHER" id="PTHR43210">
    <property type="entry name" value="DETHIOBIOTIN SYNTHETASE"/>
    <property type="match status" value="1"/>
</dbReference>
<dbReference type="CDD" id="cd03109">
    <property type="entry name" value="DTBS"/>
    <property type="match status" value="1"/>
</dbReference>
<keyword evidence="7 8" id="KW-0460">Magnesium</keyword>
<evidence type="ECO:0000256" key="8">
    <source>
        <dbReference type="HAMAP-Rule" id="MF_00336"/>
    </source>
</evidence>
<sequence length="225" mass="23885">MTLKLFVTGTDTDIGKTLAARALLEAGRKQGLATAGYKPLAAGCEPGKQGLENGDALTLQAASSLTLAYDQINPYALPEPLSPHLAARHQGITIDTARLTRGLAELDQIADLVVVEGAGGWMVPVNDNDTLNHWVADQQLPVVLVVGIKLGCLNHALLSQRVIEADGLKLVGWIANHVDPGSACQQENVDYLRRHLKAPLLGRIPHLADPNQPLDGLIDLSSLLG</sequence>
<evidence type="ECO:0000313" key="10">
    <source>
        <dbReference type="Proteomes" id="UP000199527"/>
    </source>
</evidence>
<comment type="subunit">
    <text evidence="8">Homodimer.</text>
</comment>
<evidence type="ECO:0000256" key="5">
    <source>
        <dbReference type="ARBA" id="ARBA00022756"/>
    </source>
</evidence>
<dbReference type="PIRSF" id="PIRSF006755">
    <property type="entry name" value="DTB_synth"/>
    <property type="match status" value="1"/>
</dbReference>
<dbReference type="InterPro" id="IPR027417">
    <property type="entry name" value="P-loop_NTPase"/>
</dbReference>
<dbReference type="GO" id="GO:0004141">
    <property type="term" value="F:dethiobiotin synthase activity"/>
    <property type="evidence" value="ECO:0007669"/>
    <property type="project" value="UniProtKB-UniRule"/>
</dbReference>
<comment type="subcellular location">
    <subcellularLocation>
        <location evidence="8">Cytoplasm</location>
    </subcellularLocation>
</comment>
<reference evidence="10" key="1">
    <citation type="submission" date="2016-10" db="EMBL/GenBank/DDBJ databases">
        <authorList>
            <person name="Varghese N."/>
            <person name="Submissions S."/>
        </authorList>
    </citation>
    <scope>NUCLEOTIDE SEQUENCE [LARGE SCALE GENOMIC DNA]</scope>
    <source>
        <strain evidence="10">DSM 23317</strain>
    </source>
</reference>
<keyword evidence="6 8" id="KW-0067">ATP-binding</keyword>
<dbReference type="SUPFAM" id="SSF52540">
    <property type="entry name" value="P-loop containing nucleoside triphosphate hydrolases"/>
    <property type="match status" value="1"/>
</dbReference>
<keyword evidence="4 8" id="KW-0547">Nucleotide-binding</keyword>
<dbReference type="GO" id="GO:0009102">
    <property type="term" value="P:biotin biosynthetic process"/>
    <property type="evidence" value="ECO:0007669"/>
    <property type="project" value="UniProtKB-UniRule"/>
</dbReference>
<comment type="caution">
    <text evidence="8">Lacks conserved residue(s) required for the propagation of feature annotation.</text>
</comment>
<dbReference type="AlphaFoldDB" id="A0A1G9ANC5"/>
<dbReference type="Gene3D" id="3.40.50.300">
    <property type="entry name" value="P-loop containing nucleotide triphosphate hydrolases"/>
    <property type="match status" value="1"/>
</dbReference>
<feature type="binding site" evidence="8">
    <location>
        <begin position="176"/>
        <end position="177"/>
    </location>
    <ligand>
        <name>ATP</name>
        <dbReference type="ChEBI" id="CHEBI:30616"/>
    </ligand>
</feature>
<feature type="binding site" evidence="8">
    <location>
        <position position="116"/>
    </location>
    <ligand>
        <name>Mg(2+)</name>
        <dbReference type="ChEBI" id="CHEBI:18420"/>
    </ligand>
</feature>
<feature type="binding site" evidence="8">
    <location>
        <position position="17"/>
    </location>
    <ligand>
        <name>Mg(2+)</name>
        <dbReference type="ChEBI" id="CHEBI:18420"/>
    </ligand>
</feature>
<evidence type="ECO:0000256" key="4">
    <source>
        <dbReference type="ARBA" id="ARBA00022741"/>
    </source>
</evidence>
<dbReference type="GO" id="GO:0042803">
    <property type="term" value="F:protein homodimerization activity"/>
    <property type="evidence" value="ECO:0007669"/>
    <property type="project" value="UniProtKB-ARBA"/>
</dbReference>
<evidence type="ECO:0000256" key="1">
    <source>
        <dbReference type="ARBA" id="ARBA00022490"/>
    </source>
</evidence>
<dbReference type="Proteomes" id="UP000199527">
    <property type="component" value="Unassembled WGS sequence"/>
</dbReference>
<dbReference type="GO" id="GO:0000287">
    <property type="term" value="F:magnesium ion binding"/>
    <property type="evidence" value="ECO:0007669"/>
    <property type="project" value="UniProtKB-UniRule"/>
</dbReference>
<feature type="binding site" evidence="8">
    <location>
        <begin position="116"/>
        <end position="119"/>
    </location>
    <ligand>
        <name>ATP</name>
        <dbReference type="ChEBI" id="CHEBI:30616"/>
    </ligand>
</feature>
<dbReference type="GO" id="GO:0005524">
    <property type="term" value="F:ATP binding"/>
    <property type="evidence" value="ECO:0007669"/>
    <property type="project" value="UniProtKB-UniRule"/>
</dbReference>
<feature type="binding site" evidence="8">
    <location>
        <begin position="205"/>
        <end position="207"/>
    </location>
    <ligand>
        <name>ATP</name>
        <dbReference type="ChEBI" id="CHEBI:30616"/>
    </ligand>
</feature>
<dbReference type="HAMAP" id="MF_00336">
    <property type="entry name" value="BioD"/>
    <property type="match status" value="1"/>
</dbReference>
<dbReference type="UniPathway" id="UPA00078">
    <property type="reaction ID" value="UER00161"/>
</dbReference>
<feature type="binding site" evidence="8">
    <location>
        <position position="55"/>
    </location>
    <ligand>
        <name>ATP</name>
        <dbReference type="ChEBI" id="CHEBI:30616"/>
    </ligand>
</feature>
<comment type="catalytic activity">
    <reaction evidence="8">
        <text>(7R,8S)-7,8-diammoniononanoate + CO2 + ATP = (4R,5S)-dethiobiotin + ADP + phosphate + 3 H(+)</text>
        <dbReference type="Rhea" id="RHEA:15805"/>
        <dbReference type="ChEBI" id="CHEBI:15378"/>
        <dbReference type="ChEBI" id="CHEBI:16526"/>
        <dbReference type="ChEBI" id="CHEBI:30616"/>
        <dbReference type="ChEBI" id="CHEBI:43474"/>
        <dbReference type="ChEBI" id="CHEBI:149469"/>
        <dbReference type="ChEBI" id="CHEBI:149473"/>
        <dbReference type="ChEBI" id="CHEBI:456216"/>
        <dbReference type="EC" id="6.3.3.3"/>
    </reaction>
</comment>
<dbReference type="RefSeq" id="WP_090368198.1">
    <property type="nucleotide sequence ID" value="NZ_FNEM01000024.1"/>
</dbReference>
<comment type="cofactor">
    <cofactor evidence="8">
        <name>Mg(2+)</name>
        <dbReference type="ChEBI" id="CHEBI:18420"/>
    </cofactor>
</comment>
<comment type="function">
    <text evidence="8">Catalyzes a mechanistically unusual reaction, the ATP-dependent insertion of CO2 between the N7 and N8 nitrogen atoms of 7,8-diaminopelargonic acid (DAPA, also called 7,8-diammoniononanoate) to form a ureido ring.</text>
</comment>
<comment type="pathway">
    <text evidence="8">Cofactor biosynthesis; biotin biosynthesis; biotin from 7,8-diaminononanoate: step 1/2.</text>
</comment>